<reference evidence="3" key="1">
    <citation type="submission" date="2020-11" db="EMBL/GenBank/DDBJ databases">
        <authorList>
            <consortium name="DOE Joint Genome Institute"/>
            <person name="Ahrendt S."/>
            <person name="Riley R."/>
            <person name="Andreopoulos W."/>
            <person name="Labutti K."/>
            <person name="Pangilinan J."/>
            <person name="Ruiz-Duenas F.J."/>
            <person name="Barrasa J.M."/>
            <person name="Sanchez-Garcia M."/>
            <person name="Camarero S."/>
            <person name="Miyauchi S."/>
            <person name="Serrano A."/>
            <person name="Linde D."/>
            <person name="Babiker R."/>
            <person name="Drula E."/>
            <person name="Ayuso-Fernandez I."/>
            <person name="Pacheco R."/>
            <person name="Padilla G."/>
            <person name="Ferreira P."/>
            <person name="Barriuso J."/>
            <person name="Kellner H."/>
            <person name="Castanera R."/>
            <person name="Alfaro M."/>
            <person name="Ramirez L."/>
            <person name="Pisabarro A.G."/>
            <person name="Kuo A."/>
            <person name="Tritt A."/>
            <person name="Lipzen A."/>
            <person name="He G."/>
            <person name="Yan M."/>
            <person name="Ng V."/>
            <person name="Cullen D."/>
            <person name="Martin F."/>
            <person name="Rosso M.-N."/>
            <person name="Henrissat B."/>
            <person name="Hibbett D."/>
            <person name="Martinez A.T."/>
            <person name="Grigoriev I.V."/>
        </authorList>
    </citation>
    <scope>NUCLEOTIDE SEQUENCE</scope>
    <source>
        <strain evidence="3">CIRM-BRFM 674</strain>
    </source>
</reference>
<dbReference type="InterPro" id="IPR051477">
    <property type="entry name" value="Expansin_CellWall"/>
</dbReference>
<feature type="region of interest" description="Disordered" evidence="2">
    <location>
        <begin position="122"/>
        <end position="190"/>
    </location>
</feature>
<dbReference type="PANTHER" id="PTHR31836:SF28">
    <property type="entry name" value="SRCR DOMAIN-CONTAINING PROTEIN-RELATED"/>
    <property type="match status" value="1"/>
</dbReference>
<evidence type="ECO:0000256" key="2">
    <source>
        <dbReference type="SAM" id="MobiDB-lite"/>
    </source>
</evidence>
<dbReference type="CDD" id="cd22191">
    <property type="entry name" value="DPBB_RlpA_EXP_N-like"/>
    <property type="match status" value="1"/>
</dbReference>
<organism evidence="3 4">
    <name type="scientific">Pholiota conissans</name>
    <dbReference type="NCBI Taxonomy" id="109636"/>
    <lineage>
        <taxon>Eukaryota</taxon>
        <taxon>Fungi</taxon>
        <taxon>Dikarya</taxon>
        <taxon>Basidiomycota</taxon>
        <taxon>Agaricomycotina</taxon>
        <taxon>Agaricomycetes</taxon>
        <taxon>Agaricomycetidae</taxon>
        <taxon>Agaricales</taxon>
        <taxon>Agaricineae</taxon>
        <taxon>Strophariaceae</taxon>
        <taxon>Pholiota</taxon>
    </lineage>
</organism>
<dbReference type="OrthoDB" id="623670at2759"/>
<dbReference type="AlphaFoldDB" id="A0A9P5Z897"/>
<dbReference type="Proteomes" id="UP000807469">
    <property type="component" value="Unassembled WGS sequence"/>
</dbReference>
<protein>
    <submittedName>
        <fullName evidence="3">Uncharacterized protein</fullName>
    </submittedName>
</protein>
<dbReference type="EMBL" id="MU155161">
    <property type="protein sequence ID" value="KAF9482792.1"/>
    <property type="molecule type" value="Genomic_DNA"/>
</dbReference>
<evidence type="ECO:0000313" key="4">
    <source>
        <dbReference type="Proteomes" id="UP000807469"/>
    </source>
</evidence>
<feature type="compositionally biased region" description="Polar residues" evidence="2">
    <location>
        <begin position="180"/>
        <end position="190"/>
    </location>
</feature>
<evidence type="ECO:0000313" key="3">
    <source>
        <dbReference type="EMBL" id="KAF9482792.1"/>
    </source>
</evidence>
<proteinExistence type="predicted"/>
<accession>A0A9P5Z897</accession>
<keyword evidence="4" id="KW-1185">Reference proteome</keyword>
<gene>
    <name evidence="3" type="ORF">BDN70DRAFT_800939</name>
</gene>
<dbReference type="PANTHER" id="PTHR31836">
    <property type="match status" value="1"/>
</dbReference>
<comment type="caution">
    <text evidence="3">The sequence shown here is derived from an EMBL/GenBank/DDBJ whole genome shotgun (WGS) entry which is preliminary data.</text>
</comment>
<evidence type="ECO:0000256" key="1">
    <source>
        <dbReference type="ARBA" id="ARBA00022729"/>
    </source>
</evidence>
<name>A0A9P5Z897_9AGAR</name>
<feature type="compositionally biased region" description="Pro residues" evidence="2">
    <location>
        <begin position="125"/>
        <end position="146"/>
    </location>
</feature>
<feature type="compositionally biased region" description="Low complexity" evidence="2">
    <location>
        <begin position="161"/>
        <end position="172"/>
    </location>
</feature>
<keyword evidence="1" id="KW-0732">Signal</keyword>
<sequence>MQRKHHVGRQGRIPVEQNATIETLEKRFSDARFTFYAAGLGACGKHNSGNDFIVALNSAQYDGGSHCFETITISVNGKTHSAEIVDECPGCPFGGLDFSEGLFQFFAPESVGVLTGSWNFGGSAAPPPPPKPKPTTHTPPPPPPPNTIHHTTSTFIPPPSAIHISATSTSSSKEVKSLSQTTSSTVPSAMSTPDTLLPVDNVARLYLSFVQMGSVILAAPGVDDFN</sequence>
<dbReference type="InterPro" id="IPR036908">
    <property type="entry name" value="RlpA-like_sf"/>
</dbReference>
<dbReference type="Gene3D" id="2.40.40.10">
    <property type="entry name" value="RlpA-like domain"/>
    <property type="match status" value="1"/>
</dbReference>
<dbReference type="SUPFAM" id="SSF50685">
    <property type="entry name" value="Barwin-like endoglucanases"/>
    <property type="match status" value="1"/>
</dbReference>